<comment type="caution">
    <text evidence="6">The sequence shown here is derived from an EMBL/GenBank/DDBJ whole genome shotgun (WGS) entry which is preliminary data.</text>
</comment>
<feature type="modified residue" description="4-aspartylphosphate" evidence="3">
    <location>
        <position position="54"/>
    </location>
</feature>
<dbReference type="Gene3D" id="3.40.50.2300">
    <property type="match status" value="1"/>
</dbReference>
<dbReference type="PANTHER" id="PTHR43214:SF43">
    <property type="entry name" value="TWO-COMPONENT RESPONSE REGULATOR"/>
    <property type="match status" value="1"/>
</dbReference>
<keyword evidence="2" id="KW-0238">DNA-binding</keyword>
<dbReference type="SUPFAM" id="SSF46894">
    <property type="entry name" value="C-terminal effector domain of the bipartite response regulators"/>
    <property type="match status" value="1"/>
</dbReference>
<dbReference type="PANTHER" id="PTHR43214">
    <property type="entry name" value="TWO-COMPONENT RESPONSE REGULATOR"/>
    <property type="match status" value="1"/>
</dbReference>
<evidence type="ECO:0000313" key="6">
    <source>
        <dbReference type="EMBL" id="HEG92649.1"/>
    </source>
</evidence>
<protein>
    <submittedName>
        <fullName evidence="6">Response regulator transcription factor</fullName>
    </submittedName>
</protein>
<organism evidence="6">
    <name type="scientific">Thermorudis peleae</name>
    <dbReference type="NCBI Taxonomy" id="1382356"/>
    <lineage>
        <taxon>Bacteria</taxon>
        <taxon>Pseudomonadati</taxon>
        <taxon>Thermomicrobiota</taxon>
        <taxon>Thermomicrobia</taxon>
        <taxon>Thermomicrobia incertae sedis</taxon>
        <taxon>Thermorudis</taxon>
    </lineage>
</organism>
<proteinExistence type="predicted"/>
<name>A0A831X235_9BACT</name>
<dbReference type="GO" id="GO:0000160">
    <property type="term" value="P:phosphorelay signal transduction system"/>
    <property type="evidence" value="ECO:0007669"/>
    <property type="project" value="InterPro"/>
</dbReference>
<dbReference type="SMART" id="SM00448">
    <property type="entry name" value="REC"/>
    <property type="match status" value="1"/>
</dbReference>
<evidence type="ECO:0000256" key="2">
    <source>
        <dbReference type="ARBA" id="ARBA00023125"/>
    </source>
</evidence>
<dbReference type="PRINTS" id="PR00038">
    <property type="entry name" value="HTHLUXR"/>
</dbReference>
<gene>
    <name evidence="6" type="ORF">ENP34_14615</name>
</gene>
<dbReference type="PROSITE" id="PS50043">
    <property type="entry name" value="HTH_LUXR_2"/>
    <property type="match status" value="1"/>
</dbReference>
<dbReference type="GO" id="GO:0006355">
    <property type="term" value="P:regulation of DNA-templated transcription"/>
    <property type="evidence" value="ECO:0007669"/>
    <property type="project" value="InterPro"/>
</dbReference>
<dbReference type="InterPro" id="IPR000792">
    <property type="entry name" value="Tscrpt_reg_LuxR_C"/>
</dbReference>
<dbReference type="Pfam" id="PF00072">
    <property type="entry name" value="Response_reg"/>
    <property type="match status" value="1"/>
</dbReference>
<dbReference type="CDD" id="cd06170">
    <property type="entry name" value="LuxR_C_like"/>
    <property type="match status" value="1"/>
</dbReference>
<dbReference type="PROSITE" id="PS50110">
    <property type="entry name" value="RESPONSE_REGULATORY"/>
    <property type="match status" value="1"/>
</dbReference>
<reference evidence="6" key="1">
    <citation type="journal article" date="2020" name="mSystems">
        <title>Genome- and Community-Level Interaction Insights into Carbon Utilization and Element Cycling Functions of Hydrothermarchaeota in Hydrothermal Sediment.</title>
        <authorList>
            <person name="Zhou Z."/>
            <person name="Liu Y."/>
            <person name="Xu W."/>
            <person name="Pan J."/>
            <person name="Luo Z.H."/>
            <person name="Li M."/>
        </authorList>
    </citation>
    <scope>NUCLEOTIDE SEQUENCE [LARGE SCALE GENOMIC DNA]</scope>
    <source>
        <strain evidence="6">SpSt-210</strain>
    </source>
</reference>
<dbReference type="InterPro" id="IPR016032">
    <property type="entry name" value="Sig_transdc_resp-reg_C-effctor"/>
</dbReference>
<dbReference type="SUPFAM" id="SSF52172">
    <property type="entry name" value="CheY-like"/>
    <property type="match status" value="1"/>
</dbReference>
<feature type="domain" description="HTH luxR-type" evidence="4">
    <location>
        <begin position="140"/>
        <end position="205"/>
    </location>
</feature>
<dbReference type="GO" id="GO:0003677">
    <property type="term" value="F:DNA binding"/>
    <property type="evidence" value="ECO:0007669"/>
    <property type="project" value="UniProtKB-KW"/>
</dbReference>
<dbReference type="InterPro" id="IPR058245">
    <property type="entry name" value="NreC/VraR/RcsB-like_REC"/>
</dbReference>
<evidence type="ECO:0000259" key="5">
    <source>
        <dbReference type="PROSITE" id="PS50110"/>
    </source>
</evidence>
<evidence type="ECO:0000256" key="3">
    <source>
        <dbReference type="PROSITE-ProRule" id="PRU00169"/>
    </source>
</evidence>
<dbReference type="Pfam" id="PF00196">
    <property type="entry name" value="GerE"/>
    <property type="match status" value="1"/>
</dbReference>
<dbReference type="InterPro" id="IPR011006">
    <property type="entry name" value="CheY-like_superfamily"/>
</dbReference>
<dbReference type="PROSITE" id="PS00622">
    <property type="entry name" value="HTH_LUXR_1"/>
    <property type="match status" value="1"/>
</dbReference>
<dbReference type="SMART" id="SM00421">
    <property type="entry name" value="HTH_LUXR"/>
    <property type="match status" value="1"/>
</dbReference>
<dbReference type="EMBL" id="DSIY01000339">
    <property type="protein sequence ID" value="HEG92649.1"/>
    <property type="molecule type" value="Genomic_DNA"/>
</dbReference>
<sequence length="208" mass="22354">MIRVLVVDDHPVVREGLISVLEDQPDLQIIGAAGSAEEALSLVRRLRPDVVLLDLELPGMGGLAAIPYLLAGSAPPRVLVFTAYDTDDRVRGALEAGAAGYLLKGVSGEEIARSVRSVYEGKTALEPRIAARTLPQTRSPARQRGPLTPREREVLELVAQGLANKEIASRLGISERTVKFHIASIMDKLGAENRAQATALALQRGLLR</sequence>
<keyword evidence="1 3" id="KW-0597">Phosphoprotein</keyword>
<evidence type="ECO:0000256" key="1">
    <source>
        <dbReference type="ARBA" id="ARBA00022553"/>
    </source>
</evidence>
<dbReference type="InterPro" id="IPR039420">
    <property type="entry name" value="WalR-like"/>
</dbReference>
<dbReference type="AlphaFoldDB" id="A0A831X235"/>
<feature type="domain" description="Response regulatory" evidence="5">
    <location>
        <begin position="3"/>
        <end position="119"/>
    </location>
</feature>
<accession>A0A831X235</accession>
<dbReference type="CDD" id="cd17535">
    <property type="entry name" value="REC_NarL-like"/>
    <property type="match status" value="1"/>
</dbReference>
<evidence type="ECO:0000259" key="4">
    <source>
        <dbReference type="PROSITE" id="PS50043"/>
    </source>
</evidence>
<dbReference type="InterPro" id="IPR001789">
    <property type="entry name" value="Sig_transdc_resp-reg_receiver"/>
</dbReference>